<dbReference type="CDD" id="cd03250">
    <property type="entry name" value="ABCC_MRP_domain1"/>
    <property type="match status" value="1"/>
</dbReference>
<dbReference type="PANTHER" id="PTHR24223:SF448">
    <property type="entry name" value="FI20146P1-RELATED"/>
    <property type="match status" value="1"/>
</dbReference>
<dbReference type="Gene3D" id="1.20.1560.10">
    <property type="entry name" value="ABC transporter type 1, transmembrane domain"/>
    <property type="match status" value="2"/>
</dbReference>
<feature type="transmembrane region" description="Helical" evidence="8">
    <location>
        <begin position="1018"/>
        <end position="1039"/>
    </location>
</feature>
<evidence type="ECO:0000259" key="10">
    <source>
        <dbReference type="PROSITE" id="PS50929"/>
    </source>
</evidence>
<feature type="transmembrane region" description="Helical" evidence="8">
    <location>
        <begin position="835"/>
        <end position="857"/>
    </location>
</feature>
<dbReference type="PANTHER" id="PTHR24223">
    <property type="entry name" value="ATP-BINDING CASSETTE SUB-FAMILY C"/>
    <property type="match status" value="1"/>
</dbReference>
<dbReference type="GO" id="GO:0016887">
    <property type="term" value="F:ATP hydrolysis activity"/>
    <property type="evidence" value="ECO:0007669"/>
    <property type="project" value="InterPro"/>
</dbReference>
<name>A0A0T6AV52_9SCAR</name>
<evidence type="ECO:0000256" key="8">
    <source>
        <dbReference type="SAM" id="Phobius"/>
    </source>
</evidence>
<feature type="domain" description="ABC transporter" evidence="9">
    <location>
        <begin position="1113"/>
        <end position="1346"/>
    </location>
</feature>
<dbReference type="SMART" id="SM00382">
    <property type="entry name" value="AAA"/>
    <property type="match status" value="2"/>
</dbReference>
<evidence type="ECO:0000256" key="5">
    <source>
        <dbReference type="ARBA" id="ARBA00022840"/>
    </source>
</evidence>
<evidence type="ECO:0000256" key="1">
    <source>
        <dbReference type="ARBA" id="ARBA00004141"/>
    </source>
</evidence>
<feature type="transmembrane region" description="Helical" evidence="8">
    <location>
        <begin position="905"/>
        <end position="927"/>
    </location>
</feature>
<dbReference type="InterPro" id="IPR050173">
    <property type="entry name" value="ABC_transporter_C-like"/>
</dbReference>
<protein>
    <submittedName>
        <fullName evidence="11">ABC transporter ATP-binding protein</fullName>
    </submittedName>
</protein>
<gene>
    <name evidence="11" type="ORF">AMK59_8115</name>
</gene>
<dbReference type="Gene3D" id="3.40.50.300">
    <property type="entry name" value="P-loop containing nucleotide triphosphate hydrolases"/>
    <property type="match status" value="2"/>
</dbReference>
<dbReference type="SUPFAM" id="SSF90123">
    <property type="entry name" value="ABC transporter transmembrane region"/>
    <property type="match status" value="2"/>
</dbReference>
<keyword evidence="12" id="KW-1185">Reference proteome</keyword>
<reference evidence="11 12" key="1">
    <citation type="submission" date="2015-09" db="EMBL/GenBank/DDBJ databases">
        <title>Draft genome of the scarab beetle Oryctes borbonicus.</title>
        <authorList>
            <person name="Meyer J.M."/>
            <person name="Markov G.V."/>
            <person name="Baskaran P."/>
            <person name="Herrmann M."/>
            <person name="Sommer R.J."/>
            <person name="Roedelsperger C."/>
        </authorList>
    </citation>
    <scope>NUCLEOTIDE SEQUENCE [LARGE SCALE GENOMIC DNA]</scope>
    <source>
        <strain evidence="11">OB123</strain>
        <tissue evidence="11">Whole animal</tissue>
    </source>
</reference>
<organism evidence="11 12">
    <name type="scientific">Oryctes borbonicus</name>
    <dbReference type="NCBI Taxonomy" id="1629725"/>
    <lineage>
        <taxon>Eukaryota</taxon>
        <taxon>Metazoa</taxon>
        <taxon>Ecdysozoa</taxon>
        <taxon>Arthropoda</taxon>
        <taxon>Hexapoda</taxon>
        <taxon>Insecta</taxon>
        <taxon>Pterygota</taxon>
        <taxon>Neoptera</taxon>
        <taxon>Endopterygota</taxon>
        <taxon>Coleoptera</taxon>
        <taxon>Polyphaga</taxon>
        <taxon>Scarabaeiformia</taxon>
        <taxon>Scarabaeidae</taxon>
        <taxon>Dynastinae</taxon>
        <taxon>Oryctes</taxon>
    </lineage>
</organism>
<dbReference type="CDD" id="cd03244">
    <property type="entry name" value="ABCC_MRP_domain2"/>
    <property type="match status" value="1"/>
</dbReference>
<accession>A0A0T6AV52</accession>
<dbReference type="CDD" id="cd18593">
    <property type="entry name" value="ABC_6TM_MRP4_D1_like"/>
    <property type="match status" value="1"/>
</dbReference>
<dbReference type="InterPro" id="IPR030240">
    <property type="entry name" value="ABCC4_TMD1"/>
</dbReference>
<dbReference type="GO" id="GO:0140359">
    <property type="term" value="F:ABC-type transporter activity"/>
    <property type="evidence" value="ECO:0007669"/>
    <property type="project" value="InterPro"/>
</dbReference>
<comment type="subcellular location">
    <subcellularLocation>
        <location evidence="1">Membrane</location>
        <topology evidence="1">Multi-pass membrane protein</topology>
    </subcellularLocation>
</comment>
<dbReference type="InterPro" id="IPR003439">
    <property type="entry name" value="ABC_transporter-like_ATP-bd"/>
</dbReference>
<dbReference type="InterPro" id="IPR036640">
    <property type="entry name" value="ABC1_TM_sf"/>
</dbReference>
<evidence type="ECO:0000256" key="2">
    <source>
        <dbReference type="ARBA" id="ARBA00022448"/>
    </source>
</evidence>
<dbReference type="FunFam" id="1.20.1560.10:FF:000026">
    <property type="entry name" value="Multidrug resistance-associated protein lethal(2)03659"/>
    <property type="match status" value="1"/>
</dbReference>
<keyword evidence="5 11" id="KW-0067">ATP-binding</keyword>
<keyword evidence="4" id="KW-0547">Nucleotide-binding</keyword>
<evidence type="ECO:0000256" key="6">
    <source>
        <dbReference type="ARBA" id="ARBA00022989"/>
    </source>
</evidence>
<feature type="transmembrane region" description="Helical" evidence="8">
    <location>
        <begin position="134"/>
        <end position="156"/>
    </location>
</feature>
<feature type="transmembrane region" description="Helical" evidence="8">
    <location>
        <begin position="933"/>
        <end position="952"/>
    </location>
</feature>
<dbReference type="PROSITE" id="PS50929">
    <property type="entry name" value="ABC_TM1F"/>
    <property type="match status" value="2"/>
</dbReference>
<keyword evidence="6 8" id="KW-1133">Transmembrane helix</keyword>
<keyword evidence="2" id="KW-0813">Transport</keyword>
<comment type="caution">
    <text evidence="11">The sequence shown here is derived from an EMBL/GenBank/DDBJ whole genome shotgun (WGS) entry which is preliminary data.</text>
</comment>
<keyword evidence="3 8" id="KW-0812">Transmembrane</keyword>
<evidence type="ECO:0000259" key="9">
    <source>
        <dbReference type="PROSITE" id="PS50893"/>
    </source>
</evidence>
<feature type="domain" description="ABC transmembrane type-1" evidence="10">
    <location>
        <begin position="97"/>
        <end position="371"/>
    </location>
</feature>
<proteinExistence type="predicted"/>
<evidence type="ECO:0000313" key="11">
    <source>
        <dbReference type="EMBL" id="KRT78583.1"/>
    </source>
</evidence>
<dbReference type="Proteomes" id="UP000051574">
    <property type="component" value="Unassembled WGS sequence"/>
</dbReference>
<feature type="domain" description="ABC transporter" evidence="9">
    <location>
        <begin position="432"/>
        <end position="655"/>
    </location>
</feature>
<feature type="domain" description="ABC transmembrane type-1" evidence="10">
    <location>
        <begin position="835"/>
        <end position="1075"/>
    </location>
</feature>
<dbReference type="Pfam" id="PF00664">
    <property type="entry name" value="ABC_membrane"/>
    <property type="match status" value="2"/>
</dbReference>
<dbReference type="GO" id="GO:0016020">
    <property type="term" value="C:membrane"/>
    <property type="evidence" value="ECO:0007669"/>
    <property type="project" value="UniProtKB-SubCell"/>
</dbReference>
<feature type="transmembrane region" description="Helical" evidence="8">
    <location>
        <begin position="227"/>
        <end position="254"/>
    </location>
</feature>
<dbReference type="PROSITE" id="PS00211">
    <property type="entry name" value="ABC_TRANSPORTER_1"/>
    <property type="match status" value="2"/>
</dbReference>
<dbReference type="SUPFAM" id="SSF52540">
    <property type="entry name" value="P-loop containing nucleoside triphosphate hydrolases"/>
    <property type="match status" value="2"/>
</dbReference>
<dbReference type="InterPro" id="IPR017871">
    <property type="entry name" value="ABC_transporter-like_CS"/>
</dbReference>
<keyword evidence="7 8" id="KW-0472">Membrane</keyword>
<sequence>MDAGVKQQRKPNPRENANPISIITFLYTLPTFWNGFKRDLEEKDLYETLNEHKSSYLGDKIELAWRKEEERAKRLQKPPSLRRVLIKVFGFEFMFYGIVLAFTEFAIRMIQPIALGQLILYYTPNQSAISKDEAYMYAAAVVLCSLIYVFIVHPYMMGIIHLGMKLRVACCSLIYRKALRLSKTALGQTTAGQLVNLLSNDVNRFDVAVLFAHQLWVGPLETVVISYLMYLQIGISAVIGVAALLCFVPLQIWLGKKTSVLRLKTAIRTDERVRLMNEIISGIQVIKMYTWEKPFANLVSLARRHEIRAVTGASYVRGVLLSFIMFSTRIAIFISIFAYVLFDNKIYAEQVFVITSFYSILRQSMTVFFPQGIGQIAEANISIQRLNNFLMYDENKLLCNKNNWENLENGSIKDIKEEVKPDPTHADRNKGITIRNITAKWTEASTENTLTNFSMELRPGKIISIIGPVGSGKTSLLHAILKELPLQEGSLDVNGEISYASQEPWLFAGTVRQNILFGLPMERARYKMVVKRCALERDFSLLPHGDRTIVGERGVSLSGGQRARINLARAVYKQADIYLLDDPLSAVDTHVGKQLFEDCISGYLREKMVVLITHQLQYLKEVDHIIILENGIIKAQGTYADLKNSGLDFARLLEDQPDDIEDKPENKIVTRQGSISSMSSTDEKTLDLPIGVDEQKSIGSVSGYVYNAYLKAGGNCCIIFMVTLLFILAQFAASAGDYFITFWVNLEQLRFDRNLKTNPNLTTSPAQNNHSIYDFKLASDSLFNATSDHLKQSANDTINLYNILDFDRDTCIYIYSGNDTINLYNILDFDRDTCIYIYSGITLATIIVSLARSFAFFKTCMIASRRLHDSMFESITRATMRFFNTNPSGRILNRFSKDMGAIDELLPSALIDCLQIGLTLLGIIVVVAVVNPWLLLPTCIVGFIFYLLRNFYLATGRSVKRLEGVTRSPVFSHLNASLQGLTTIRAFKAQEILEKEFDNHQDLHSCAWHIFLCTSRAFGFWLDLVCIVYIAVVTMSFLVLGNEKFGGNVGLAITQSIGLTGMFQWGMRQSTELENQMTSVERVLEYTNVDQEPALETEPEKKPPKSWPESGKIEFSRLYLKYAPEDQPVLCNLNFVIQSKEKIGIVGRTGAGKSSLISALFRLANTTGQILIDDVDTKDLGLHDLRSKISIIPQEPVLFSGTMRKNLDPFDEYTDAVLWKALEDVELKEAVEDLTAGLNSKMSEGGSNFSVGQRQLVCLARAIIRNNKVLVLDEATANVDPQTDALIQTTIRKKFAECTVLTIAHRLHTVMDSDKVLVMDAGTMVEFDHPHILLQNDNGFLHGMVQKTGKTMAEALMLIAQQNYRKRTSSM</sequence>
<evidence type="ECO:0000256" key="3">
    <source>
        <dbReference type="ARBA" id="ARBA00022692"/>
    </source>
</evidence>
<dbReference type="EMBL" id="LJIG01022813">
    <property type="protein sequence ID" value="KRT78583.1"/>
    <property type="molecule type" value="Genomic_DNA"/>
</dbReference>
<evidence type="ECO:0000256" key="7">
    <source>
        <dbReference type="ARBA" id="ARBA00023136"/>
    </source>
</evidence>
<dbReference type="InterPro" id="IPR011527">
    <property type="entry name" value="ABC1_TM_dom"/>
</dbReference>
<dbReference type="Pfam" id="PF00005">
    <property type="entry name" value="ABC_tran"/>
    <property type="match status" value="2"/>
</dbReference>
<dbReference type="InterPro" id="IPR027417">
    <property type="entry name" value="P-loop_NTPase"/>
</dbReference>
<dbReference type="OrthoDB" id="6500128at2759"/>
<evidence type="ECO:0000313" key="12">
    <source>
        <dbReference type="Proteomes" id="UP000051574"/>
    </source>
</evidence>
<dbReference type="FunFam" id="3.40.50.300:FF:000482">
    <property type="entry name" value="Multidrug resistance-associated protein member 4"/>
    <property type="match status" value="1"/>
</dbReference>
<feature type="transmembrane region" description="Helical" evidence="8">
    <location>
        <begin position="318"/>
        <end position="342"/>
    </location>
</feature>
<dbReference type="GO" id="GO:0005524">
    <property type="term" value="F:ATP binding"/>
    <property type="evidence" value="ECO:0007669"/>
    <property type="project" value="UniProtKB-KW"/>
</dbReference>
<dbReference type="PROSITE" id="PS50893">
    <property type="entry name" value="ABC_TRANSPORTER_2"/>
    <property type="match status" value="2"/>
</dbReference>
<feature type="non-terminal residue" evidence="11">
    <location>
        <position position="1371"/>
    </location>
</feature>
<dbReference type="FunFam" id="3.40.50.300:FF:000163">
    <property type="entry name" value="Multidrug resistance-associated protein member 4"/>
    <property type="match status" value="1"/>
</dbReference>
<dbReference type="InterPro" id="IPR003593">
    <property type="entry name" value="AAA+_ATPase"/>
</dbReference>
<evidence type="ECO:0000256" key="4">
    <source>
        <dbReference type="ARBA" id="ARBA00022741"/>
    </source>
</evidence>